<evidence type="ECO:0000313" key="2">
    <source>
        <dbReference type="Proteomes" id="UP001161406"/>
    </source>
</evidence>
<gene>
    <name evidence="1" type="ORF">GCM10007913_38640</name>
</gene>
<reference evidence="1" key="1">
    <citation type="journal article" date="2014" name="Int. J. Syst. Evol. Microbiol.">
        <title>Complete genome of a new Firmicutes species belonging to the dominant human colonic microbiota ('Ruminococcus bicirculans') reveals two chromosomes and a selective capacity to utilize plant glucans.</title>
        <authorList>
            <consortium name="NISC Comparative Sequencing Program"/>
            <person name="Wegmann U."/>
            <person name="Louis P."/>
            <person name="Goesmann A."/>
            <person name="Henrissat B."/>
            <person name="Duncan S.H."/>
            <person name="Flint H.J."/>
        </authorList>
    </citation>
    <scope>NUCLEOTIDE SEQUENCE</scope>
    <source>
        <strain evidence="1">NBRC 103855</strain>
    </source>
</reference>
<name>A0ABQ5UIQ7_9HYPH</name>
<keyword evidence="2" id="KW-1185">Reference proteome</keyword>
<dbReference type="EMBL" id="BSNG01000003">
    <property type="protein sequence ID" value="GLQ11932.1"/>
    <property type="molecule type" value="Genomic_DNA"/>
</dbReference>
<sequence>MGEARSITIVLPAELGQGEGGALAWAAGELAHALRQRDYQAGVAASASASDGLVVEIAGAGVEPSQPSPSQLPQLAEALALYRAGDRIIAWGYDQRGIVYALTELADRVRNSMGDDPFAGTFPLVEKPTARIRSMARLFCAVEEDRVWYNDKQQWRDYLSMLAANRFNRFALTLGMGYNYPYHNPWVTDVYFYFPYPYLMKIDGFDIDVKELSEEERDSNLEMLKFIGREAKRRGLEFQLALWTQRYDFDDVPRANYTVRGVTTDNLAPYCRAAITRLLKEVPEITGLTFRVHVEGGIAEGEYGFWEQAFAGVADGGRPVEIDMHGKGLDWTMIDIARKSGMPVAASPKYLAEHMGLPYHQSAIRNKEYPPEKARSEREQLSEGSRKFLRYSYGDLLTKDKDFKVIYRIWAGTQRVLLWGDPVFAGGYGRSSMFAGSDGVEWCEPQSFKGRMGTGMPGQRFNYQKHGLAPRQDWQKYDYQYRVWGRLLYNPEAPRDSWMRWLEKECGDAAEACESGLSLASRVLPLITLAHGPSASNNHYWPEIYTNYGLINGGAGARAYGNDMEGDSRFGNAPTFDSALFANPQEYAALLLTGEPSHRYTPLDVADWLDELAEGCEAALTRARRSPDFGRVEVQRIFIDVEILSGIARHFADKFRAACWAELFMATKATELLEPMVDYARRSVAVWERLAAVSRDVYHTDLTYGPETWLRGSWHGRLPEMQAELLDLEAIRRAGGTESVPTDAKTRAAIDALRARQPTRSEPLSIKAPETLSAGQAFAVSIETAAEGQPVLHYRHVNQAERWQSVPMQRQGNVYAAEVSGAYTDSPYHLQYFVSLSRNGQSVLIPGLNDDLANEPYLTALHN</sequence>
<protein>
    <recommendedName>
        <fullName evidence="3">Alpha glucuronidase N-terminal domain-containing protein</fullName>
    </recommendedName>
</protein>
<accession>A0ABQ5UIQ7</accession>
<dbReference type="Proteomes" id="UP001161406">
    <property type="component" value="Unassembled WGS sequence"/>
</dbReference>
<proteinExistence type="predicted"/>
<dbReference type="RefSeq" id="WP_284393664.1">
    <property type="nucleotide sequence ID" value="NZ_BSNG01000003.1"/>
</dbReference>
<reference evidence="1" key="2">
    <citation type="submission" date="2023-01" db="EMBL/GenBank/DDBJ databases">
        <title>Draft genome sequence of Devosia yakushimensis strain NBRC 103855.</title>
        <authorList>
            <person name="Sun Q."/>
            <person name="Mori K."/>
        </authorList>
    </citation>
    <scope>NUCLEOTIDE SEQUENCE</scope>
    <source>
        <strain evidence="1">NBRC 103855</strain>
    </source>
</reference>
<evidence type="ECO:0000313" key="1">
    <source>
        <dbReference type="EMBL" id="GLQ11932.1"/>
    </source>
</evidence>
<comment type="caution">
    <text evidence="1">The sequence shown here is derived from an EMBL/GenBank/DDBJ whole genome shotgun (WGS) entry which is preliminary data.</text>
</comment>
<evidence type="ECO:0008006" key="3">
    <source>
        <dbReference type="Google" id="ProtNLM"/>
    </source>
</evidence>
<organism evidence="1 2">
    <name type="scientific">Devosia yakushimensis</name>
    <dbReference type="NCBI Taxonomy" id="470028"/>
    <lineage>
        <taxon>Bacteria</taxon>
        <taxon>Pseudomonadati</taxon>
        <taxon>Pseudomonadota</taxon>
        <taxon>Alphaproteobacteria</taxon>
        <taxon>Hyphomicrobiales</taxon>
        <taxon>Devosiaceae</taxon>
        <taxon>Devosia</taxon>
    </lineage>
</organism>